<dbReference type="InterPro" id="IPR027417">
    <property type="entry name" value="P-loop_NTPase"/>
</dbReference>
<dbReference type="Gene3D" id="3.40.50.300">
    <property type="entry name" value="P-loop containing nucleotide triphosphate hydrolases"/>
    <property type="match status" value="1"/>
</dbReference>
<dbReference type="PATRIC" id="fig|1268072.3.peg.810"/>
<evidence type="ECO:0000259" key="1">
    <source>
        <dbReference type="Pfam" id="PF13538"/>
    </source>
</evidence>
<dbReference type="AlphaFoldDB" id="X4ZG61"/>
<sequence>MAKGLEFDHVIVPFVDVSNYKTDIDRSLLYIACTRAMHALTLTFHGEQSSFISNIGA</sequence>
<dbReference type="Proteomes" id="UP000019772">
    <property type="component" value="Chromosome"/>
</dbReference>
<protein>
    <recommendedName>
        <fullName evidence="1">UvrD-like helicase C-terminal domain-containing protein</fullName>
    </recommendedName>
</protein>
<dbReference type="STRING" id="1268072.PSAB_03920"/>
<evidence type="ECO:0000313" key="2">
    <source>
        <dbReference type="EMBL" id="AHV95720.1"/>
    </source>
</evidence>
<organism evidence="2 3">
    <name type="scientific">Paenibacillus sabinae T27</name>
    <dbReference type="NCBI Taxonomy" id="1268072"/>
    <lineage>
        <taxon>Bacteria</taxon>
        <taxon>Bacillati</taxon>
        <taxon>Bacillota</taxon>
        <taxon>Bacilli</taxon>
        <taxon>Bacillales</taxon>
        <taxon>Paenibacillaceae</taxon>
        <taxon>Paenibacillus</taxon>
    </lineage>
</organism>
<accession>X4ZG61</accession>
<dbReference type="Pfam" id="PF13538">
    <property type="entry name" value="UvrD_C_2"/>
    <property type="match status" value="1"/>
</dbReference>
<dbReference type="EMBL" id="CP004078">
    <property type="protein sequence ID" value="AHV95720.1"/>
    <property type="molecule type" value="Genomic_DNA"/>
</dbReference>
<proteinExistence type="predicted"/>
<reference evidence="2 3" key="1">
    <citation type="journal article" date="2014" name="PLoS Genet.">
        <title>Comparative Genomic Analysis of N2-Fixing and Non-N2-Fixing Paenibacillus spp.: Organization, Evolution and Expression of the Nitrogen Fixation Genes.</title>
        <authorList>
            <person name="Xie J.B."/>
            <person name="Du Z."/>
            <person name="Bai L."/>
            <person name="Tian C."/>
            <person name="Zhang Y."/>
            <person name="Xie J.Y."/>
            <person name="Wang T."/>
            <person name="Liu X."/>
            <person name="Chen X."/>
            <person name="Cheng Q."/>
            <person name="Chen S."/>
            <person name="Li J."/>
        </authorList>
    </citation>
    <scope>NUCLEOTIDE SEQUENCE [LARGE SCALE GENOMIC DNA]</scope>
    <source>
        <strain evidence="2 3">T27</strain>
    </source>
</reference>
<dbReference type="HOGENOM" id="CLU_2992471_0_0_9"/>
<name>X4ZG61_9BACL</name>
<dbReference type="eggNOG" id="COG3973">
    <property type="taxonomic scope" value="Bacteria"/>
</dbReference>
<keyword evidence="3" id="KW-1185">Reference proteome</keyword>
<dbReference type="RefSeq" id="WP_338045069.1">
    <property type="nucleotide sequence ID" value="NZ_CP004078.1"/>
</dbReference>
<dbReference type="KEGG" id="psab:PSAB_03920"/>
<evidence type="ECO:0000313" key="3">
    <source>
        <dbReference type="Proteomes" id="UP000019772"/>
    </source>
</evidence>
<dbReference type="InterPro" id="IPR027785">
    <property type="entry name" value="UvrD-like_helicase_C"/>
</dbReference>
<feature type="domain" description="UvrD-like helicase C-terminal" evidence="1">
    <location>
        <begin position="2"/>
        <end position="42"/>
    </location>
</feature>
<gene>
    <name evidence="2" type="ORF">PSAB_03920</name>
</gene>
<dbReference type="SUPFAM" id="SSF52540">
    <property type="entry name" value="P-loop containing nucleoside triphosphate hydrolases"/>
    <property type="match status" value="1"/>
</dbReference>